<dbReference type="EMBL" id="MTHB01000247">
    <property type="protein sequence ID" value="OXC73473.1"/>
    <property type="molecule type" value="Genomic_DNA"/>
</dbReference>
<accession>A0A226WQV2</accession>
<evidence type="ECO:0000313" key="2">
    <source>
        <dbReference type="Proteomes" id="UP000214720"/>
    </source>
</evidence>
<organism evidence="1 2">
    <name type="scientific">Caballeronia sordidicola</name>
    <name type="common">Burkholderia sordidicola</name>
    <dbReference type="NCBI Taxonomy" id="196367"/>
    <lineage>
        <taxon>Bacteria</taxon>
        <taxon>Pseudomonadati</taxon>
        <taxon>Pseudomonadota</taxon>
        <taxon>Betaproteobacteria</taxon>
        <taxon>Burkholderiales</taxon>
        <taxon>Burkholderiaceae</taxon>
        <taxon>Caballeronia</taxon>
    </lineage>
</organism>
<protein>
    <recommendedName>
        <fullName evidence="3">Mobile element protein</fullName>
    </recommendedName>
</protein>
<evidence type="ECO:0008006" key="3">
    <source>
        <dbReference type="Google" id="ProtNLM"/>
    </source>
</evidence>
<sequence length="45" mass="5567">MKKLQVQADELITKWLKRRSTKFENFCRRRNPCRLNDLKVIARFD</sequence>
<dbReference type="Proteomes" id="UP000214720">
    <property type="component" value="Unassembled WGS sequence"/>
</dbReference>
<name>A0A226WQV2_CABSO</name>
<proteinExistence type="predicted"/>
<gene>
    <name evidence="1" type="ORF">BSU04_36810</name>
</gene>
<evidence type="ECO:0000313" key="1">
    <source>
        <dbReference type="EMBL" id="OXC73473.1"/>
    </source>
</evidence>
<dbReference type="AlphaFoldDB" id="A0A226WQV2"/>
<comment type="caution">
    <text evidence="1">The sequence shown here is derived from an EMBL/GenBank/DDBJ whole genome shotgun (WGS) entry which is preliminary data.</text>
</comment>
<reference evidence="2" key="1">
    <citation type="submission" date="2017-01" db="EMBL/GenBank/DDBJ databases">
        <title>Genome Analysis of Deinococcus marmoris KOPRI26562.</title>
        <authorList>
            <person name="Kim J.H."/>
            <person name="Oh H.-M."/>
        </authorList>
    </citation>
    <scope>NUCLEOTIDE SEQUENCE [LARGE SCALE GENOMIC DNA]</scope>
    <source>
        <strain evidence="2">PAMC 26633</strain>
    </source>
</reference>